<evidence type="ECO:0000313" key="6">
    <source>
        <dbReference type="Proteomes" id="UP000315540"/>
    </source>
</evidence>
<dbReference type="AlphaFoldDB" id="A0A504J5I2"/>
<dbReference type="EMBL" id="VFWZ01000003">
    <property type="protein sequence ID" value="TPN85774.1"/>
    <property type="molecule type" value="Genomic_DNA"/>
</dbReference>
<dbReference type="SUPFAM" id="SSF56935">
    <property type="entry name" value="Porins"/>
    <property type="match status" value="1"/>
</dbReference>
<evidence type="ECO:0000313" key="5">
    <source>
        <dbReference type="EMBL" id="TPN85774.1"/>
    </source>
</evidence>
<comment type="caution">
    <text evidence="5">The sequence shown here is derived from an EMBL/GenBank/DDBJ whole genome shotgun (WGS) entry which is preliminary data.</text>
</comment>
<dbReference type="Pfam" id="PF07715">
    <property type="entry name" value="Plug"/>
    <property type="match status" value="1"/>
</dbReference>
<evidence type="ECO:0000256" key="2">
    <source>
        <dbReference type="ARBA" id="ARBA00023136"/>
    </source>
</evidence>
<dbReference type="OrthoDB" id="9803050at2"/>
<accession>A0A504J5I2</accession>
<dbReference type="InterPro" id="IPR037066">
    <property type="entry name" value="Plug_dom_sf"/>
</dbReference>
<evidence type="ECO:0000256" key="1">
    <source>
        <dbReference type="ARBA" id="ARBA00004442"/>
    </source>
</evidence>
<protein>
    <submittedName>
        <fullName evidence="5">TonB-dependent receptor</fullName>
    </submittedName>
</protein>
<feature type="domain" description="TonB-dependent receptor plug" evidence="4">
    <location>
        <begin position="212"/>
        <end position="288"/>
    </location>
</feature>
<dbReference type="Gene3D" id="2.170.130.10">
    <property type="entry name" value="TonB-dependent receptor, plug domain"/>
    <property type="match status" value="1"/>
</dbReference>
<dbReference type="SUPFAM" id="SSF49464">
    <property type="entry name" value="Carboxypeptidase regulatory domain-like"/>
    <property type="match status" value="1"/>
</dbReference>
<dbReference type="InterPro" id="IPR012910">
    <property type="entry name" value="Plug_dom"/>
</dbReference>
<dbReference type="Proteomes" id="UP000315540">
    <property type="component" value="Unassembled WGS sequence"/>
</dbReference>
<keyword evidence="3" id="KW-0998">Cell outer membrane</keyword>
<organism evidence="5 6">
    <name type="scientific">Aquimarina algicola</name>
    <dbReference type="NCBI Taxonomy" id="2589995"/>
    <lineage>
        <taxon>Bacteria</taxon>
        <taxon>Pseudomonadati</taxon>
        <taxon>Bacteroidota</taxon>
        <taxon>Flavobacteriia</taxon>
        <taxon>Flavobacteriales</taxon>
        <taxon>Flavobacteriaceae</taxon>
        <taxon>Aquimarina</taxon>
    </lineage>
</organism>
<comment type="subcellular location">
    <subcellularLocation>
        <location evidence="1">Cell outer membrane</location>
    </subcellularLocation>
</comment>
<dbReference type="Pfam" id="PF13715">
    <property type="entry name" value="CarbopepD_reg_2"/>
    <property type="match status" value="1"/>
</dbReference>
<proteinExistence type="predicted"/>
<evidence type="ECO:0000259" key="4">
    <source>
        <dbReference type="Pfam" id="PF07715"/>
    </source>
</evidence>
<keyword evidence="6" id="KW-1185">Reference proteome</keyword>
<keyword evidence="2" id="KW-0472">Membrane</keyword>
<dbReference type="InterPro" id="IPR008969">
    <property type="entry name" value="CarboxyPept-like_regulatory"/>
</dbReference>
<sequence length="854" mass="98549">MHKSCLLFLLFGFQLILGQTKPLIKVIENLSELYHVTFSYNPNEVNKISEIQVGDFLNFEEAIQSIEIQTQLRFEKVDNQNYVILKSTKKNIRLICGKVVDENYSAIAGVLVKTSLQHTVTNLEGFFYLEITDQPSLIDLSAYGFKTKSISTSFFKSPCKQILLEQEIVSLDEVIIRNYLAKGLTKNEDGSINVKMQQTGVLPGIIEPDAIQTLQFIPGLQSPDETVTGLHIRGSTPDQNLILYDGVKMYQDAHFFGLLSVFNPYMIDNIKLFRSATKSKYGGHAGGVISIGVDESIPKKMSIGIGATLTHVNSDIKIPLLYDKLAIFASARRGTTDFINTITTEKYAEVAFQNTNILDTSNDLGDEVLNLNFDFLYEDYYTKLIFKPYESLQFNFGFLKNQNNLLFEGTNPFFKSNTDDKLRVESETLYESVSYQSQFFGSHNLQLSFTSFNKKYSGLNDFDIASQQPTLLEITFDKENEVKETSVQYNGEKKLFKNGIIQFGYQRNRSEVSYIADSYGLDLRTFQEFFKGKETSQSFFSDFKFRGEKLQLNLGGRRQYFNRLNDVFWEPRAFLNYKLLPKLWMKISYEEKHQSISQITDLRNDGLGNLFNQLWVVSTDESIPVIKNQQLVVGFDFQRKGWTVDVETYIKKLEGIGILLTDNIFSPRNVSGTNRIKGIDILLKKKWRNYGTWFSYSFADNKYQFEEINNNRPFQGSFDIKHSLVWTHTLTFKNINFAIGYRHRTGIPYTQKNLDTNNPQSNFIVFEKYNGERLPDYHRVDLTADYNFYLDKAKKIKTRIGFALQNITNERNVLSRDFRVLESNNENNISQLLLERVDRYSIGFTPNFIIRCNL</sequence>
<dbReference type="Gene3D" id="2.40.170.20">
    <property type="entry name" value="TonB-dependent receptor, beta-barrel domain"/>
    <property type="match status" value="1"/>
</dbReference>
<keyword evidence="5" id="KW-0675">Receptor</keyword>
<dbReference type="InterPro" id="IPR036942">
    <property type="entry name" value="Beta-barrel_TonB_sf"/>
</dbReference>
<reference evidence="5 6" key="1">
    <citation type="submission" date="2019-06" db="EMBL/GenBank/DDBJ databases">
        <authorList>
            <person name="Meng X."/>
        </authorList>
    </citation>
    <scope>NUCLEOTIDE SEQUENCE [LARGE SCALE GENOMIC DNA]</scope>
    <source>
        <strain evidence="5 6">M625</strain>
    </source>
</reference>
<name>A0A504J5I2_9FLAO</name>
<evidence type="ECO:0000256" key="3">
    <source>
        <dbReference type="ARBA" id="ARBA00023237"/>
    </source>
</evidence>
<dbReference type="GO" id="GO:0009279">
    <property type="term" value="C:cell outer membrane"/>
    <property type="evidence" value="ECO:0007669"/>
    <property type="project" value="UniProtKB-SubCell"/>
</dbReference>
<gene>
    <name evidence="5" type="ORF">FHK87_10810</name>
</gene>